<evidence type="ECO:0000256" key="3">
    <source>
        <dbReference type="ARBA" id="ARBA00022884"/>
    </source>
</evidence>
<keyword evidence="5 8" id="KW-0687">Ribonucleoprotein</keyword>
<dbReference type="InterPro" id="IPR018192">
    <property type="entry name" value="Ribosomal_uS5_N_CS"/>
</dbReference>
<accession>A0A133V3P6</accession>
<dbReference type="GO" id="GO:0003735">
    <property type="term" value="F:structural constituent of ribosome"/>
    <property type="evidence" value="ECO:0007669"/>
    <property type="project" value="UniProtKB-UniRule"/>
</dbReference>
<organism evidence="11 12">
    <name type="scientific">candidate division MSBL1 archaeon SCGC-AAA259O05</name>
    <dbReference type="NCBI Taxonomy" id="1698271"/>
    <lineage>
        <taxon>Archaea</taxon>
        <taxon>Methanobacteriati</taxon>
        <taxon>Methanobacteriota</taxon>
        <taxon>candidate division MSBL1</taxon>
    </lineage>
</organism>
<evidence type="ECO:0000313" key="12">
    <source>
        <dbReference type="Proteomes" id="UP000070344"/>
    </source>
</evidence>
<dbReference type="AlphaFoldDB" id="A0A133V3P6"/>
<dbReference type="SUPFAM" id="SSF54211">
    <property type="entry name" value="Ribosomal protein S5 domain 2-like"/>
    <property type="match status" value="1"/>
</dbReference>
<dbReference type="InterPro" id="IPR014721">
    <property type="entry name" value="Ribsml_uS5_D2-typ_fold_subgr"/>
</dbReference>
<comment type="caution">
    <text evidence="11">The sequence shown here is derived from an EMBL/GenBank/DDBJ whole genome shotgun (WGS) entry which is preliminary data.</text>
</comment>
<feature type="domain" description="S5 DRBM" evidence="10">
    <location>
        <begin position="50"/>
        <end position="113"/>
    </location>
</feature>
<evidence type="ECO:0000256" key="7">
    <source>
        <dbReference type="ARBA" id="ARBA00035255"/>
    </source>
</evidence>
<evidence type="ECO:0000256" key="6">
    <source>
        <dbReference type="ARBA" id="ARBA00025844"/>
    </source>
</evidence>
<dbReference type="Pfam" id="PF00333">
    <property type="entry name" value="Ribosomal_S5"/>
    <property type="match status" value="1"/>
</dbReference>
<dbReference type="NCBIfam" id="TIGR01020">
    <property type="entry name" value="uS5_euk_arch"/>
    <property type="match status" value="1"/>
</dbReference>
<sequence length="220" mass="24347">MEELDLETWEPRTKLGRMVKDGEITSLSEIFKRGRRPREVEIVDTLVPDLEEEILNVNLVQRMHRSGRRLSFRVTAAVGNRDGVIGIAHTSGGEVAPSIRKAIEVAKLQVREIRRGCGSWECGCGRPHSIPFEVTGQKGSVRITLKPAPRGLGIAASEIPQTILRLAGIEDVWTTSKGQTRTTINFGLATFDALKKTSEMAIRDRYRDQITTGEVGGEVD</sequence>
<dbReference type="Proteomes" id="UP000070344">
    <property type="component" value="Unassembled WGS sequence"/>
</dbReference>
<evidence type="ECO:0000259" key="10">
    <source>
        <dbReference type="PROSITE" id="PS50881"/>
    </source>
</evidence>
<comment type="function">
    <text evidence="8">With S4 and S12 plays an important role in translational accuracy.</text>
</comment>
<dbReference type="PROSITE" id="PS50881">
    <property type="entry name" value="S5_DSRBD"/>
    <property type="match status" value="1"/>
</dbReference>
<evidence type="ECO:0000256" key="9">
    <source>
        <dbReference type="RuleBase" id="RU003823"/>
    </source>
</evidence>
<dbReference type="Gene3D" id="3.30.230.10">
    <property type="match status" value="1"/>
</dbReference>
<dbReference type="InterPro" id="IPR005711">
    <property type="entry name" value="Ribosomal_uS5_euk/arc"/>
</dbReference>
<evidence type="ECO:0000313" key="11">
    <source>
        <dbReference type="EMBL" id="KXB01053.1"/>
    </source>
</evidence>
<proteinExistence type="inferred from homology"/>
<protein>
    <recommendedName>
        <fullName evidence="7 8">Small ribosomal subunit protein uS5</fullName>
    </recommendedName>
</protein>
<dbReference type="InterPro" id="IPR005324">
    <property type="entry name" value="Ribosomal_uS5_C"/>
</dbReference>
<dbReference type="PANTHER" id="PTHR13718:SF4">
    <property type="entry name" value="40S RIBOSOMAL PROTEIN S2"/>
    <property type="match status" value="1"/>
</dbReference>
<keyword evidence="2 8" id="KW-0699">rRNA-binding</keyword>
<dbReference type="Pfam" id="PF03719">
    <property type="entry name" value="Ribosomal_S5_C"/>
    <property type="match status" value="1"/>
</dbReference>
<dbReference type="SUPFAM" id="SSF54768">
    <property type="entry name" value="dsRNA-binding domain-like"/>
    <property type="match status" value="1"/>
</dbReference>
<dbReference type="EMBL" id="LHXV01000029">
    <property type="protein sequence ID" value="KXB01053.1"/>
    <property type="molecule type" value="Genomic_DNA"/>
</dbReference>
<comment type="subunit">
    <text evidence="6 8">Part of the 30S ribosomal subunit. Contacts protein S4.</text>
</comment>
<dbReference type="PATRIC" id="fig|1698271.3.peg.759"/>
<keyword evidence="12" id="KW-1185">Reference proteome</keyword>
<dbReference type="GO" id="GO:0006412">
    <property type="term" value="P:translation"/>
    <property type="evidence" value="ECO:0007669"/>
    <property type="project" value="UniProtKB-UniRule"/>
</dbReference>
<evidence type="ECO:0000256" key="8">
    <source>
        <dbReference type="HAMAP-Rule" id="MF_01307"/>
    </source>
</evidence>
<name>A0A133V3P6_9EURY</name>
<dbReference type="InterPro" id="IPR020568">
    <property type="entry name" value="Ribosomal_Su5_D2-typ_SF"/>
</dbReference>
<dbReference type="GO" id="GO:0019843">
    <property type="term" value="F:rRNA binding"/>
    <property type="evidence" value="ECO:0007669"/>
    <property type="project" value="UniProtKB-UniRule"/>
</dbReference>
<reference evidence="11 12" key="1">
    <citation type="journal article" date="2016" name="Sci. Rep.">
        <title>Metabolic traits of an uncultured archaeal lineage -MSBL1- from brine pools of the Red Sea.</title>
        <authorList>
            <person name="Mwirichia R."/>
            <person name="Alam I."/>
            <person name="Rashid M."/>
            <person name="Vinu M."/>
            <person name="Ba-Alawi W."/>
            <person name="Anthony Kamau A."/>
            <person name="Kamanda Ngugi D."/>
            <person name="Goker M."/>
            <person name="Klenk H.P."/>
            <person name="Bajic V."/>
            <person name="Stingl U."/>
        </authorList>
    </citation>
    <scope>NUCLEOTIDE SEQUENCE [LARGE SCALE GENOMIC DNA]</scope>
    <source>
        <strain evidence="11">SCGC-AAA259O05</strain>
    </source>
</reference>
<evidence type="ECO:0000256" key="4">
    <source>
        <dbReference type="ARBA" id="ARBA00022980"/>
    </source>
</evidence>
<keyword evidence="3 8" id="KW-0694">RNA-binding</keyword>
<dbReference type="GO" id="GO:0022627">
    <property type="term" value="C:cytosolic small ribosomal subunit"/>
    <property type="evidence" value="ECO:0007669"/>
    <property type="project" value="TreeGrafter"/>
</dbReference>
<dbReference type="Gene3D" id="3.30.160.20">
    <property type="match status" value="1"/>
</dbReference>
<dbReference type="InterPro" id="IPR047866">
    <property type="entry name" value="Ribosomal_uS5_arc"/>
</dbReference>
<comment type="similarity">
    <text evidence="1 8 9">Belongs to the universal ribosomal protein uS5 family.</text>
</comment>
<comment type="domain">
    <text evidence="8">The N-terminal domain interacts with the head of the 30S subunit; the C-terminal domain interacts with the body and contacts protein S4. The interaction surface between S4 and S5 is involved in control of translational fidelity.</text>
</comment>
<gene>
    <name evidence="8" type="primary">rps5</name>
    <name evidence="11" type="ORF">AKJ41_02870</name>
</gene>
<evidence type="ECO:0000256" key="5">
    <source>
        <dbReference type="ARBA" id="ARBA00023274"/>
    </source>
</evidence>
<dbReference type="FunFam" id="3.30.230.10:FF:000004">
    <property type="entry name" value="40S ribosomal protein S2"/>
    <property type="match status" value="1"/>
</dbReference>
<evidence type="ECO:0000256" key="1">
    <source>
        <dbReference type="ARBA" id="ARBA00008945"/>
    </source>
</evidence>
<dbReference type="NCBIfam" id="NF003125">
    <property type="entry name" value="PRK04044.1"/>
    <property type="match status" value="1"/>
</dbReference>
<dbReference type="PROSITE" id="PS00585">
    <property type="entry name" value="RIBOSOMAL_S5"/>
    <property type="match status" value="1"/>
</dbReference>
<keyword evidence="4 8" id="KW-0689">Ribosomal protein</keyword>
<dbReference type="InterPro" id="IPR013810">
    <property type="entry name" value="Ribosomal_uS5_N"/>
</dbReference>
<evidence type="ECO:0000256" key="2">
    <source>
        <dbReference type="ARBA" id="ARBA00022730"/>
    </source>
</evidence>
<dbReference type="InterPro" id="IPR000851">
    <property type="entry name" value="Ribosomal_uS5"/>
</dbReference>
<dbReference type="PANTHER" id="PTHR13718">
    <property type="entry name" value="RIBOSOMAL S SUBUNIT"/>
    <property type="match status" value="1"/>
</dbReference>
<dbReference type="HAMAP" id="MF_01307_A">
    <property type="entry name" value="Ribosomal_uS5_A"/>
    <property type="match status" value="1"/>
</dbReference>